<keyword evidence="1" id="KW-0732">Signal</keyword>
<feature type="region of interest" description="Disordered" evidence="2">
    <location>
        <begin position="36"/>
        <end position="65"/>
    </location>
</feature>
<proteinExistence type="predicted"/>
<keyword evidence="4" id="KW-1185">Reference proteome</keyword>
<dbReference type="SUPFAM" id="SSF89392">
    <property type="entry name" value="Prokaryotic lipoproteins and lipoprotein localization factors"/>
    <property type="match status" value="1"/>
</dbReference>
<evidence type="ECO:0000313" key="4">
    <source>
        <dbReference type="Proteomes" id="UP001596161"/>
    </source>
</evidence>
<comment type="caution">
    <text evidence="3">The sequence shown here is derived from an EMBL/GenBank/DDBJ whole genome shotgun (WGS) entry which is preliminary data.</text>
</comment>
<name>A0ABW0E7J3_9BACT</name>
<evidence type="ECO:0000313" key="3">
    <source>
        <dbReference type="EMBL" id="MFC5270342.1"/>
    </source>
</evidence>
<dbReference type="InterPro" id="IPR019207">
    <property type="entry name" value="DUF2092"/>
</dbReference>
<reference evidence="4" key="1">
    <citation type="journal article" date="2019" name="Int. J. Syst. Evol. Microbiol.">
        <title>The Global Catalogue of Microorganisms (GCM) 10K type strain sequencing project: providing services to taxonomists for standard genome sequencing and annotation.</title>
        <authorList>
            <consortium name="The Broad Institute Genomics Platform"/>
            <consortium name="The Broad Institute Genome Sequencing Center for Infectious Disease"/>
            <person name="Wu L."/>
            <person name="Ma J."/>
        </authorList>
    </citation>
    <scope>NUCLEOTIDE SEQUENCE [LARGE SCALE GENOMIC DNA]</scope>
    <source>
        <strain evidence="4">KACC 12602</strain>
    </source>
</reference>
<dbReference type="Pfam" id="PF09865">
    <property type="entry name" value="DUF2092"/>
    <property type="match status" value="1"/>
</dbReference>
<feature type="region of interest" description="Disordered" evidence="2">
    <location>
        <begin position="280"/>
        <end position="299"/>
    </location>
</feature>
<dbReference type="Gene3D" id="2.50.20.10">
    <property type="entry name" value="Lipoprotein localisation LolA/LolB/LppX"/>
    <property type="match status" value="1"/>
</dbReference>
<feature type="compositionally biased region" description="Polar residues" evidence="2">
    <location>
        <begin position="44"/>
        <end position="58"/>
    </location>
</feature>
<dbReference type="EMBL" id="JBHSKT010000003">
    <property type="protein sequence ID" value="MFC5270342.1"/>
    <property type="molecule type" value="Genomic_DNA"/>
</dbReference>
<evidence type="ECO:0000256" key="1">
    <source>
        <dbReference type="ARBA" id="ARBA00022729"/>
    </source>
</evidence>
<sequence length="299" mass="33119">MKKMIQDQRSALRWLISSIILIAITSISAETLTGCNPKPKEDAASTNESSGENGTAMNASEGAEKVDKQADKLLKEMSDYLTAMKQFSYTSKGIIEIVGDDKTKDKVTYNSEVFIKRPNKMRVNVKNEDRNAAVYYDGKKFTVLGKNANMYAQADAPPTLDAALDSAREKFVLDPPGADMLYTNAYDGLMEQVTDGKVLKEENINGKAANHLAFKSKEVDWEIWIQKGESPVPLRYKIISKNEPERPEMTVDFSDWKPGTGNAFADQQFVLTPPAKSRKIPFMTLGSGPTASTTNPKKK</sequence>
<dbReference type="InterPro" id="IPR029046">
    <property type="entry name" value="LolA/LolB/LppX"/>
</dbReference>
<protein>
    <submittedName>
        <fullName evidence="3">DUF2092 domain-containing protein</fullName>
    </submittedName>
</protein>
<feature type="compositionally biased region" description="Polar residues" evidence="2">
    <location>
        <begin position="287"/>
        <end position="299"/>
    </location>
</feature>
<dbReference type="RefSeq" id="WP_378016713.1">
    <property type="nucleotide sequence ID" value="NZ_JBHSKT010000003.1"/>
</dbReference>
<dbReference type="Proteomes" id="UP001596161">
    <property type="component" value="Unassembled WGS sequence"/>
</dbReference>
<gene>
    <name evidence="3" type="ORF">ACFPIB_06970</name>
</gene>
<organism evidence="3 4">
    <name type="scientific">Adhaeribacter terreus</name>
    <dbReference type="NCBI Taxonomy" id="529703"/>
    <lineage>
        <taxon>Bacteria</taxon>
        <taxon>Pseudomonadati</taxon>
        <taxon>Bacteroidota</taxon>
        <taxon>Cytophagia</taxon>
        <taxon>Cytophagales</taxon>
        <taxon>Hymenobacteraceae</taxon>
        <taxon>Adhaeribacter</taxon>
    </lineage>
</organism>
<accession>A0ABW0E7J3</accession>
<evidence type="ECO:0000256" key="2">
    <source>
        <dbReference type="SAM" id="MobiDB-lite"/>
    </source>
</evidence>